<dbReference type="InterPro" id="IPR022684">
    <property type="entry name" value="Calpain_cysteine_protease"/>
</dbReference>
<dbReference type="Gene3D" id="1.20.58.80">
    <property type="entry name" value="Phosphotransferase system, lactose/cellobiose-type IIA subunit"/>
    <property type="match status" value="1"/>
</dbReference>
<dbReference type="SMART" id="SM00720">
    <property type="entry name" value="calpain_III"/>
    <property type="match status" value="1"/>
</dbReference>
<feature type="region of interest" description="Disordered" evidence="7">
    <location>
        <begin position="804"/>
        <end position="827"/>
    </location>
</feature>
<keyword evidence="3" id="KW-0378">Hydrolase</keyword>
<dbReference type="InterPro" id="IPR036213">
    <property type="entry name" value="Calpain_III_sf"/>
</dbReference>
<dbReference type="PROSITE" id="PS50203">
    <property type="entry name" value="CALPAIN_CAT"/>
    <property type="match status" value="1"/>
</dbReference>
<evidence type="ECO:0000256" key="4">
    <source>
        <dbReference type="ARBA" id="ARBA00022807"/>
    </source>
</evidence>
<evidence type="ECO:0000259" key="8">
    <source>
        <dbReference type="PROSITE" id="PS50203"/>
    </source>
</evidence>
<evidence type="ECO:0000256" key="5">
    <source>
        <dbReference type="PIRSR" id="PIRSR622684-1"/>
    </source>
</evidence>
<dbReference type="OrthoDB" id="167576at2759"/>
<reference evidence="9" key="1">
    <citation type="submission" date="2020-11" db="EMBL/GenBank/DDBJ databases">
        <authorList>
            <consortium name="DOE Joint Genome Institute"/>
            <person name="Ahrendt S."/>
            <person name="Riley R."/>
            <person name="Andreopoulos W."/>
            <person name="Labutti K."/>
            <person name="Pangilinan J."/>
            <person name="Ruiz-Duenas F.J."/>
            <person name="Barrasa J.M."/>
            <person name="Sanchez-Garcia M."/>
            <person name="Camarero S."/>
            <person name="Miyauchi S."/>
            <person name="Serrano A."/>
            <person name="Linde D."/>
            <person name="Babiker R."/>
            <person name="Drula E."/>
            <person name="Ayuso-Fernandez I."/>
            <person name="Pacheco R."/>
            <person name="Padilla G."/>
            <person name="Ferreira P."/>
            <person name="Barriuso J."/>
            <person name="Kellner H."/>
            <person name="Castanera R."/>
            <person name="Alfaro M."/>
            <person name="Ramirez L."/>
            <person name="Pisabarro A.G."/>
            <person name="Kuo A."/>
            <person name="Tritt A."/>
            <person name="Lipzen A."/>
            <person name="He G."/>
            <person name="Yan M."/>
            <person name="Ng V."/>
            <person name="Cullen D."/>
            <person name="Martin F."/>
            <person name="Rosso M.-N."/>
            <person name="Henrissat B."/>
            <person name="Hibbett D."/>
            <person name="Martinez A.T."/>
            <person name="Grigoriev I.V."/>
        </authorList>
    </citation>
    <scope>NUCLEOTIDE SEQUENCE</scope>
    <source>
        <strain evidence="9">MF-IS2</strain>
    </source>
</reference>
<dbReference type="InterPro" id="IPR038765">
    <property type="entry name" value="Papain-like_cys_pep_sf"/>
</dbReference>
<evidence type="ECO:0000256" key="3">
    <source>
        <dbReference type="ARBA" id="ARBA00022801"/>
    </source>
</evidence>
<dbReference type="EMBL" id="MU151059">
    <property type="protein sequence ID" value="KAF9453717.1"/>
    <property type="molecule type" value="Genomic_DNA"/>
</dbReference>
<dbReference type="SMART" id="SM00745">
    <property type="entry name" value="MIT"/>
    <property type="match status" value="1"/>
</dbReference>
<dbReference type="SUPFAM" id="SSF116846">
    <property type="entry name" value="MIT domain"/>
    <property type="match status" value="1"/>
</dbReference>
<dbReference type="SUPFAM" id="SSF49758">
    <property type="entry name" value="Calpain large subunit, middle domain (domain III)"/>
    <property type="match status" value="2"/>
</dbReference>
<organism evidence="9 10">
    <name type="scientific">Macrolepiota fuliginosa MF-IS2</name>
    <dbReference type="NCBI Taxonomy" id="1400762"/>
    <lineage>
        <taxon>Eukaryota</taxon>
        <taxon>Fungi</taxon>
        <taxon>Dikarya</taxon>
        <taxon>Basidiomycota</taxon>
        <taxon>Agaricomycotina</taxon>
        <taxon>Agaricomycetes</taxon>
        <taxon>Agaricomycetidae</taxon>
        <taxon>Agaricales</taxon>
        <taxon>Agaricineae</taxon>
        <taxon>Agaricaceae</taxon>
        <taxon>Macrolepiota</taxon>
    </lineage>
</organism>
<evidence type="ECO:0000256" key="6">
    <source>
        <dbReference type="PROSITE-ProRule" id="PRU00239"/>
    </source>
</evidence>
<dbReference type="InterPro" id="IPR022682">
    <property type="entry name" value="Calpain_domain_III"/>
</dbReference>
<dbReference type="GO" id="GO:0004198">
    <property type="term" value="F:calcium-dependent cysteine-type endopeptidase activity"/>
    <property type="evidence" value="ECO:0007669"/>
    <property type="project" value="InterPro"/>
</dbReference>
<dbReference type="Pfam" id="PF04212">
    <property type="entry name" value="MIT"/>
    <property type="match status" value="1"/>
</dbReference>
<dbReference type="Gene3D" id="2.60.120.380">
    <property type="match status" value="2"/>
</dbReference>
<evidence type="ECO:0000256" key="1">
    <source>
        <dbReference type="ARBA" id="ARBA00010193"/>
    </source>
</evidence>
<evidence type="ECO:0000256" key="7">
    <source>
        <dbReference type="SAM" id="MobiDB-lite"/>
    </source>
</evidence>
<dbReference type="InterPro" id="IPR007330">
    <property type="entry name" value="MIT_dom"/>
</dbReference>
<dbReference type="Proteomes" id="UP000807342">
    <property type="component" value="Unassembled WGS sequence"/>
</dbReference>
<gene>
    <name evidence="9" type="ORF">P691DRAFT_771267</name>
</gene>
<feature type="active site" evidence="5">
    <location>
        <position position="394"/>
    </location>
</feature>
<comment type="similarity">
    <text evidence="1">Belongs to the peptidase C2 family. PalB/RIM13 subfamily.</text>
</comment>
<comment type="caution">
    <text evidence="9">The sequence shown here is derived from an EMBL/GenBank/DDBJ whole genome shotgun (WGS) entry which is preliminary data.</text>
</comment>
<dbReference type="PRINTS" id="PR00704">
    <property type="entry name" value="CALPAIN"/>
</dbReference>
<keyword evidence="2" id="KW-0645">Protease</keyword>
<dbReference type="InterPro" id="IPR022683">
    <property type="entry name" value="Calpain_III"/>
</dbReference>
<keyword evidence="4" id="KW-0788">Thiol protease</keyword>
<proteinExistence type="inferred from homology"/>
<dbReference type="InterPro" id="IPR001300">
    <property type="entry name" value="Peptidase_C2_calpain_cat"/>
</dbReference>
<name>A0A9P5XNL7_9AGAR</name>
<dbReference type="Pfam" id="PF01067">
    <property type="entry name" value="Calpain_III"/>
    <property type="match status" value="1"/>
</dbReference>
<dbReference type="SUPFAM" id="SSF54001">
    <property type="entry name" value="Cysteine proteinases"/>
    <property type="match status" value="1"/>
</dbReference>
<dbReference type="Pfam" id="PF00648">
    <property type="entry name" value="Peptidase_C2"/>
    <property type="match status" value="1"/>
</dbReference>
<dbReference type="GO" id="GO:0006508">
    <property type="term" value="P:proteolysis"/>
    <property type="evidence" value="ECO:0007669"/>
    <property type="project" value="UniProtKB-KW"/>
</dbReference>
<dbReference type="InterPro" id="IPR036181">
    <property type="entry name" value="MIT_dom_sf"/>
</dbReference>
<evidence type="ECO:0000256" key="2">
    <source>
        <dbReference type="ARBA" id="ARBA00022670"/>
    </source>
</evidence>
<sequence length="882" mass="97370">MLVPHQCSPRTSYTKQKQVSTYAKATKAELARNYDEAFKLYVQATESFLHLSRTTHHSEALHAKWKASASKALQRAEKIKAFAQKTQEKQKIAGDVVLSPVSGGTSTNKTADVRLTPIGINHFSSQEQFYVLERGSRINGLTFSLWDRPMPLSPSSSPFMDPDGQPPLSAEQQRVSASWRRSAQAGHDVVGRRKLLPQEILQHIVTDCSVCASISVCLEHARRFESDLARSALHSASGITISLEDKAAALSLAHGQGAGKNGRYDVKMFVNGSWRRVLIDDALPYNPSDGSFMCMTVNSETGFGEAVYWPSLIEKSYMKLMGGYDFPGSNSSIDLHAITGWIPEQIDTKSSAFERERTWERLITGFKRGQCVVTLGTGPRHGIQWRETPLLGSHSYAVIDIAENQEDRLFTVLDSWVRPEDEQCSRTMRIPWSEVVYVFDGIYLSWDPTMWARRIDFHGMWKRGSQDDEVDANHNLRVNFVNANAHGEEEIWILLTRHIRDTRRTDDFICLRAELEHPVLPPSARLHQQQVSNIGTYTNSTHILVRTRIPSSYRSGTVAVMASYEGDKAAKEIGFSVCVYSGASLQITWDESVSPPPYSTKVEGTLTSKNSGGNCTYPTFMVNPEYHLRIHSPTKAVAGKESRKSLTKVLVRAGKDTPVNIVAVWSKGDRKSELVEQEVAASSGAYTYGLAQAVKNLMPGDYTLIVSAFEPHHTGPYTLKVECSTPFDLKSIPQEGAGMYTKVVRGAWEENTAAGGPTFQKYARNPRFEFVLPVSGQIKIRLQLLDSSKISSAALNVAVFYSTSSTSDSSSSKSISPPRANAGPVATSGAHSEALAGVVTPLVTLAKGAYEIVPSIYSPGVQAEFRLVMYLSVSGVDVKRVH</sequence>
<feature type="compositionally biased region" description="Low complexity" evidence="7">
    <location>
        <begin position="804"/>
        <end position="816"/>
    </location>
</feature>
<comment type="caution">
    <text evidence="6">Lacks conserved residue(s) required for the propagation of feature annotation.</text>
</comment>
<keyword evidence="10" id="KW-1185">Reference proteome</keyword>
<dbReference type="InterPro" id="IPR051297">
    <property type="entry name" value="PalB/RIM13"/>
</dbReference>
<protein>
    <submittedName>
        <fullName evidence="9">Cysteine proteinase</fullName>
    </submittedName>
</protein>
<evidence type="ECO:0000313" key="9">
    <source>
        <dbReference type="EMBL" id="KAF9453717.1"/>
    </source>
</evidence>
<dbReference type="PANTHER" id="PTHR46143:SF1">
    <property type="entry name" value="CALPAIN-7"/>
    <property type="match status" value="1"/>
</dbReference>
<evidence type="ECO:0000313" key="10">
    <source>
        <dbReference type="Proteomes" id="UP000807342"/>
    </source>
</evidence>
<feature type="domain" description="Calpain catalytic" evidence="8">
    <location>
        <begin position="144"/>
        <end position="451"/>
    </location>
</feature>
<accession>A0A9P5XNL7</accession>
<dbReference type="SMART" id="SM00230">
    <property type="entry name" value="CysPc"/>
    <property type="match status" value="1"/>
</dbReference>
<dbReference type="PANTHER" id="PTHR46143">
    <property type="entry name" value="CALPAIN-7"/>
    <property type="match status" value="1"/>
</dbReference>
<dbReference type="AlphaFoldDB" id="A0A9P5XNL7"/>